<keyword evidence="2" id="KW-1185">Reference proteome</keyword>
<protein>
    <submittedName>
        <fullName evidence="1">DUF1564 family protein</fullName>
    </submittedName>
</protein>
<dbReference type="InterPro" id="IPR011458">
    <property type="entry name" value="DUF1564"/>
</dbReference>
<evidence type="ECO:0000313" key="2">
    <source>
        <dbReference type="Proteomes" id="UP000298058"/>
    </source>
</evidence>
<dbReference type="Proteomes" id="UP000298058">
    <property type="component" value="Unassembled WGS sequence"/>
</dbReference>
<dbReference type="RefSeq" id="WP_135758622.1">
    <property type="nucleotide sequence ID" value="NZ_RQHW01000002.1"/>
</dbReference>
<sequence length="185" mass="21621">MEESNYRTTNPQNFPLFKSSYPYFSLESSEVNSHYFQPNGETVTSFLIPAKIFRYIRSSMQGAFSARIRNLLEESAHLIYYGLISRNRKRITRSYQVVGQELQKISCRVTDKNLAEMDIAANALGISRSKLLVLMLEWEELGWLELVRGLGLVRGTTYFRRLESRQTFNRTNHTLEIEITQYRDS</sequence>
<dbReference type="AlphaFoldDB" id="A0A4R9M5X6"/>
<organism evidence="1 2">
    <name type="scientific">Leptospira idonii</name>
    <dbReference type="NCBI Taxonomy" id="1193500"/>
    <lineage>
        <taxon>Bacteria</taxon>
        <taxon>Pseudomonadati</taxon>
        <taxon>Spirochaetota</taxon>
        <taxon>Spirochaetia</taxon>
        <taxon>Leptospirales</taxon>
        <taxon>Leptospiraceae</taxon>
        <taxon>Leptospira</taxon>
    </lineage>
</organism>
<accession>A0A4R9M5X6</accession>
<gene>
    <name evidence="1" type="ORF">EHS15_00785</name>
</gene>
<name>A0A4R9M5X6_9LEPT</name>
<comment type="caution">
    <text evidence="1">The sequence shown here is derived from an EMBL/GenBank/DDBJ whole genome shotgun (WGS) entry which is preliminary data.</text>
</comment>
<proteinExistence type="predicted"/>
<dbReference type="Pfam" id="PF07600">
    <property type="entry name" value="DUF1564"/>
    <property type="match status" value="1"/>
</dbReference>
<reference evidence="1" key="1">
    <citation type="journal article" date="2019" name="PLoS Negl. Trop. Dis.">
        <title>Revisiting the worldwide diversity of Leptospira species in the environment.</title>
        <authorList>
            <person name="Vincent A.T."/>
            <person name="Schiettekatte O."/>
            <person name="Bourhy P."/>
            <person name="Veyrier F.J."/>
            <person name="Picardeau M."/>
        </authorList>
    </citation>
    <scope>NUCLEOTIDE SEQUENCE [LARGE SCALE GENOMIC DNA]</scope>
    <source>
        <strain evidence="1">201300427</strain>
    </source>
</reference>
<evidence type="ECO:0000313" key="1">
    <source>
        <dbReference type="EMBL" id="TGN21087.1"/>
    </source>
</evidence>
<dbReference type="EMBL" id="RQHW01000002">
    <property type="protein sequence ID" value="TGN21087.1"/>
    <property type="molecule type" value="Genomic_DNA"/>
</dbReference>